<dbReference type="Proteomes" id="UP000175691">
    <property type="component" value="Unassembled WGS sequence"/>
</dbReference>
<keyword evidence="7" id="KW-0653">Protein transport</keyword>
<dbReference type="STRING" id="1656094.BFC18_07900"/>
<organism evidence="13 14">
    <name type="scientific">Alteromonas confluentis</name>
    <dbReference type="NCBI Taxonomy" id="1656094"/>
    <lineage>
        <taxon>Bacteria</taxon>
        <taxon>Pseudomonadati</taxon>
        <taxon>Pseudomonadota</taxon>
        <taxon>Gammaproteobacteria</taxon>
        <taxon>Alteromonadales</taxon>
        <taxon>Alteromonadaceae</taxon>
        <taxon>Alteromonas/Salinimonas group</taxon>
        <taxon>Alteromonas</taxon>
    </lineage>
</organism>
<protein>
    <recommendedName>
        <fullName evidence="10">Type II secretion system protein K</fullName>
    </recommendedName>
</protein>
<name>A0A1E7ZDV1_9ALTE</name>
<evidence type="ECO:0000256" key="7">
    <source>
        <dbReference type="ARBA" id="ARBA00022927"/>
    </source>
</evidence>
<accession>A0A1E7ZDV1</accession>
<keyword evidence="3 10" id="KW-0813">Transport</keyword>
<keyword evidence="6" id="KW-0812">Transmembrane</keyword>
<dbReference type="Pfam" id="PF03934">
    <property type="entry name" value="T2SSK"/>
    <property type="match status" value="1"/>
</dbReference>
<feature type="domain" description="T2SS protein K second SAM-like" evidence="11">
    <location>
        <begin position="225"/>
        <end position="286"/>
    </location>
</feature>
<dbReference type="EMBL" id="MDHN01000013">
    <property type="protein sequence ID" value="OFC71642.1"/>
    <property type="molecule type" value="Genomic_DNA"/>
</dbReference>
<evidence type="ECO:0000256" key="1">
    <source>
        <dbReference type="ARBA" id="ARBA00004533"/>
    </source>
</evidence>
<dbReference type="NCBIfam" id="NF037980">
    <property type="entry name" value="T2SS_GspK"/>
    <property type="match status" value="1"/>
</dbReference>
<evidence type="ECO:0000313" key="14">
    <source>
        <dbReference type="Proteomes" id="UP000175691"/>
    </source>
</evidence>
<dbReference type="SUPFAM" id="SSF54523">
    <property type="entry name" value="Pili subunits"/>
    <property type="match status" value="1"/>
</dbReference>
<evidence type="ECO:0000256" key="3">
    <source>
        <dbReference type="ARBA" id="ARBA00022448"/>
    </source>
</evidence>
<dbReference type="InterPro" id="IPR038072">
    <property type="entry name" value="GspK_central_sf"/>
</dbReference>
<keyword evidence="14" id="KW-1185">Reference proteome</keyword>
<evidence type="ECO:0000313" key="13">
    <source>
        <dbReference type="EMBL" id="OFC71642.1"/>
    </source>
</evidence>
<comment type="subcellular location">
    <subcellularLocation>
        <location evidence="1 10">Cell inner membrane</location>
    </subcellularLocation>
</comment>
<dbReference type="PANTHER" id="PTHR38831:SF1">
    <property type="entry name" value="TYPE II SECRETION SYSTEM PROTEIN K-RELATED"/>
    <property type="match status" value="1"/>
</dbReference>
<dbReference type="GO" id="GO:0009306">
    <property type="term" value="P:protein secretion"/>
    <property type="evidence" value="ECO:0007669"/>
    <property type="project" value="InterPro"/>
</dbReference>
<evidence type="ECO:0000256" key="9">
    <source>
        <dbReference type="ARBA" id="ARBA00023136"/>
    </source>
</evidence>
<reference evidence="13 14" key="1">
    <citation type="submission" date="2016-08" db="EMBL/GenBank/DDBJ databases">
        <authorList>
            <person name="Seilhamer J.J."/>
        </authorList>
    </citation>
    <scope>NUCLEOTIDE SEQUENCE [LARGE SCALE GENOMIC DNA]</scope>
    <source>
        <strain evidence="13 14">KCTC 42603</strain>
    </source>
</reference>
<keyword evidence="9 10" id="KW-0472">Membrane</keyword>
<evidence type="ECO:0000256" key="5">
    <source>
        <dbReference type="ARBA" id="ARBA00022519"/>
    </source>
</evidence>
<dbReference type="Gene3D" id="3.30.1300.30">
    <property type="entry name" value="GSPII I/J protein-like"/>
    <property type="match status" value="1"/>
</dbReference>
<evidence type="ECO:0000259" key="12">
    <source>
        <dbReference type="Pfam" id="PF21687"/>
    </source>
</evidence>
<sequence length="331" mass="36842">MRSMHKQRGVALIIVFMIVALVVIIATDMGSRLQIQVKRASNIKDNNQAYWYAMSAEAFARKSIKSIFDETADKIVITQPWAQEFTFPLENGGIQAQLEDAQSCFNLNALGEAAQSSQSSSNSTQATETMLAFGRMLEATGDNIDNYTAETVRDSLADWLDGDDRMRTYGAEDAEYESREHPYLAANNLMTNQSELRLVNGVSPLWLKDIQELICVIPNETAMEINVNTLTEERAALLAGLTGMTLTDATSLISSRPQDGWDDVNDFLSEPSVAAMNLTAEQLDWFTITTRYFILHTKTKYNKATFSLSTLFKAQGGENVQVVRREFGGVK</sequence>
<dbReference type="SUPFAM" id="SSF158544">
    <property type="entry name" value="GspK insert domain-like"/>
    <property type="match status" value="2"/>
</dbReference>
<keyword evidence="8" id="KW-1133">Transmembrane helix</keyword>
<evidence type="ECO:0000256" key="2">
    <source>
        <dbReference type="ARBA" id="ARBA00007246"/>
    </source>
</evidence>
<dbReference type="OrthoDB" id="9788973at2"/>
<proteinExistence type="inferred from homology"/>
<dbReference type="PIRSF" id="PIRSF002786">
    <property type="entry name" value="XcpX"/>
    <property type="match status" value="1"/>
</dbReference>
<dbReference type="Gene3D" id="1.10.40.60">
    <property type="entry name" value="EpsJ-like"/>
    <property type="match status" value="2"/>
</dbReference>
<comment type="similarity">
    <text evidence="2 10">Belongs to the GSP K family.</text>
</comment>
<feature type="domain" description="T2SS protein K first SAM-like" evidence="12">
    <location>
        <begin position="103"/>
        <end position="219"/>
    </location>
</feature>
<evidence type="ECO:0000256" key="8">
    <source>
        <dbReference type="ARBA" id="ARBA00022989"/>
    </source>
</evidence>
<dbReference type="Pfam" id="PF21687">
    <property type="entry name" value="T2SSK_1st"/>
    <property type="match status" value="1"/>
</dbReference>
<dbReference type="InterPro" id="IPR005628">
    <property type="entry name" value="GspK"/>
</dbReference>
<dbReference type="GO" id="GO:0005886">
    <property type="term" value="C:plasma membrane"/>
    <property type="evidence" value="ECO:0007669"/>
    <property type="project" value="UniProtKB-SubCell"/>
</dbReference>
<evidence type="ECO:0000256" key="6">
    <source>
        <dbReference type="ARBA" id="ARBA00022692"/>
    </source>
</evidence>
<comment type="caution">
    <text evidence="13">The sequence shown here is derived from an EMBL/GenBank/DDBJ whole genome shotgun (WGS) entry which is preliminary data.</text>
</comment>
<dbReference type="InterPro" id="IPR049179">
    <property type="entry name" value="T2SSK_SAM-like_2nd"/>
</dbReference>
<dbReference type="PANTHER" id="PTHR38831">
    <property type="entry name" value="TYPE II SECRETION SYSTEM PROTEIN K"/>
    <property type="match status" value="1"/>
</dbReference>
<evidence type="ECO:0000256" key="4">
    <source>
        <dbReference type="ARBA" id="ARBA00022475"/>
    </source>
</evidence>
<dbReference type="InterPro" id="IPR049031">
    <property type="entry name" value="T2SSK_SAM-like_1st"/>
</dbReference>
<keyword evidence="5 10" id="KW-0997">Cell inner membrane</keyword>
<keyword evidence="4 10" id="KW-1003">Cell membrane</keyword>
<dbReference type="RefSeq" id="WP_070124557.1">
    <property type="nucleotide sequence ID" value="NZ_MDHN01000013.1"/>
</dbReference>
<evidence type="ECO:0000256" key="10">
    <source>
        <dbReference type="PIRNR" id="PIRNR002786"/>
    </source>
</evidence>
<gene>
    <name evidence="13" type="ORF">BFC18_07900</name>
</gene>
<dbReference type="AlphaFoldDB" id="A0A1E7ZDV1"/>
<dbReference type="InterPro" id="IPR045584">
    <property type="entry name" value="Pilin-like"/>
</dbReference>
<evidence type="ECO:0000259" key="11">
    <source>
        <dbReference type="Pfam" id="PF03934"/>
    </source>
</evidence>